<dbReference type="EC" id="3.4.23.36" evidence="9"/>
<evidence type="ECO:0000256" key="6">
    <source>
        <dbReference type="ARBA" id="ARBA00022801"/>
    </source>
</evidence>
<evidence type="ECO:0000313" key="11">
    <source>
        <dbReference type="EMBL" id="GAK99000.1"/>
    </source>
</evidence>
<dbReference type="PANTHER" id="PTHR33695:SF1">
    <property type="entry name" value="LIPOPROTEIN SIGNAL PEPTIDASE"/>
    <property type="match status" value="1"/>
</dbReference>
<keyword evidence="2 9" id="KW-1003">Cell membrane</keyword>
<feature type="transmembrane region" description="Helical" evidence="9">
    <location>
        <begin position="97"/>
        <end position="118"/>
    </location>
</feature>
<reference evidence="11 12" key="1">
    <citation type="journal article" date="2014" name="Genome Announc.">
        <title>Draft Genome Sequences of Marine Flavobacterium Nonlabens Strains NR17, NR24, NR27, NR32, NR33, and Ara13.</title>
        <authorList>
            <person name="Nakanishi M."/>
            <person name="Meirelles P."/>
            <person name="Suzuki R."/>
            <person name="Takatani N."/>
            <person name="Mino S."/>
            <person name="Suda W."/>
            <person name="Oshima K."/>
            <person name="Hattori M."/>
            <person name="Ohkuma M."/>
            <person name="Hosokawa M."/>
            <person name="Miyashita K."/>
            <person name="Thompson F.L."/>
            <person name="Niwa A."/>
            <person name="Sawabe T."/>
            <person name="Sawabe T."/>
        </authorList>
    </citation>
    <scope>NUCLEOTIDE SEQUENCE [LARGE SCALE GENOMIC DNA]</scope>
    <source>
        <strain evidence="12">JCM19314</strain>
    </source>
</reference>
<gene>
    <name evidence="9" type="primary">lspA</name>
    <name evidence="11" type="ORF">JCM19314_3031</name>
</gene>
<dbReference type="NCBIfam" id="NF011369">
    <property type="entry name" value="PRK14788.1"/>
    <property type="match status" value="1"/>
</dbReference>
<dbReference type="PANTHER" id="PTHR33695">
    <property type="entry name" value="LIPOPROTEIN SIGNAL PEPTIDASE"/>
    <property type="match status" value="1"/>
</dbReference>
<sequence>MKLSKAILIIILVLLIDQISKVYIKLNYTLTTDSNNPIYDLNKFKLMFYENAGAAWGGAEIPGEYGKLILVIFRVFAVFGIGYWLWNSIKNNGHKILIISIALIFSGALGNIIDSIFYGGVIFSGSDHGAVATLFPENGYAPLGYGKVVDMLYFPLFDGVWPAWLPWIGGETFSFFNAIFNIADSAITIGVILLILFSKKAFPEKS</sequence>
<evidence type="ECO:0000256" key="10">
    <source>
        <dbReference type="RuleBase" id="RU004181"/>
    </source>
</evidence>
<feature type="active site" evidence="9">
    <location>
        <position position="150"/>
    </location>
</feature>
<dbReference type="AlphaFoldDB" id="A0A090Q7Q9"/>
<feature type="active site" evidence="9">
    <location>
        <position position="184"/>
    </location>
</feature>
<keyword evidence="8 9" id="KW-0472">Membrane</keyword>
<accession>A0A090Q7Q9</accession>
<keyword evidence="6 9" id="KW-0378">Hydrolase</keyword>
<dbReference type="Proteomes" id="UP000029226">
    <property type="component" value="Unassembled WGS sequence"/>
</dbReference>
<evidence type="ECO:0000256" key="8">
    <source>
        <dbReference type="ARBA" id="ARBA00023136"/>
    </source>
</evidence>
<keyword evidence="4 9" id="KW-0812">Transmembrane</keyword>
<dbReference type="GO" id="GO:0005886">
    <property type="term" value="C:plasma membrane"/>
    <property type="evidence" value="ECO:0007669"/>
    <property type="project" value="UniProtKB-SubCell"/>
</dbReference>
<comment type="function">
    <text evidence="9">This protein specifically catalyzes the removal of signal peptides from prolipoproteins.</text>
</comment>
<dbReference type="HAMAP" id="MF_00161">
    <property type="entry name" value="LspA"/>
    <property type="match status" value="1"/>
</dbReference>
<dbReference type="UniPathway" id="UPA00665"/>
<organism evidence="11 12">
    <name type="scientific">Nonlabens ulvanivorans</name>
    <name type="common">Persicivirga ulvanivorans</name>
    <dbReference type="NCBI Taxonomy" id="906888"/>
    <lineage>
        <taxon>Bacteria</taxon>
        <taxon>Pseudomonadati</taxon>
        <taxon>Bacteroidota</taxon>
        <taxon>Flavobacteriia</taxon>
        <taxon>Flavobacteriales</taxon>
        <taxon>Flavobacteriaceae</taxon>
        <taxon>Nonlabens</taxon>
    </lineage>
</organism>
<keyword evidence="3 9" id="KW-0645">Protease</keyword>
<evidence type="ECO:0000256" key="3">
    <source>
        <dbReference type="ARBA" id="ARBA00022670"/>
    </source>
</evidence>
<dbReference type="InterPro" id="IPR001872">
    <property type="entry name" value="Peptidase_A8"/>
</dbReference>
<protein>
    <recommendedName>
        <fullName evidence="9">Lipoprotein signal peptidase</fullName>
        <ecNumber evidence="9">3.4.23.36</ecNumber>
    </recommendedName>
    <alternativeName>
        <fullName evidence="9">Prolipoprotein signal peptidase</fullName>
    </alternativeName>
    <alternativeName>
        <fullName evidence="9">Signal peptidase II</fullName>
        <shortName evidence="9">SPase II</shortName>
    </alternativeName>
</protein>
<comment type="caution">
    <text evidence="9">Lacks conserved residue(s) required for the propagation of feature annotation.</text>
</comment>
<evidence type="ECO:0000256" key="2">
    <source>
        <dbReference type="ARBA" id="ARBA00022475"/>
    </source>
</evidence>
<evidence type="ECO:0000256" key="1">
    <source>
        <dbReference type="ARBA" id="ARBA00006139"/>
    </source>
</evidence>
<comment type="pathway">
    <text evidence="9">Protein modification; lipoprotein biosynthesis (signal peptide cleavage).</text>
</comment>
<evidence type="ECO:0000256" key="7">
    <source>
        <dbReference type="ARBA" id="ARBA00022989"/>
    </source>
</evidence>
<dbReference type="Pfam" id="PF01252">
    <property type="entry name" value="Peptidase_A8"/>
    <property type="match status" value="1"/>
</dbReference>
<keyword evidence="5 9" id="KW-0064">Aspartyl protease</keyword>
<comment type="caution">
    <text evidence="11">The sequence shown here is derived from an EMBL/GenBank/DDBJ whole genome shotgun (WGS) entry which is preliminary data.</text>
</comment>
<feature type="transmembrane region" description="Helical" evidence="9">
    <location>
        <begin position="175"/>
        <end position="197"/>
    </location>
</feature>
<dbReference type="GO" id="GO:0006508">
    <property type="term" value="P:proteolysis"/>
    <property type="evidence" value="ECO:0007669"/>
    <property type="project" value="UniProtKB-KW"/>
</dbReference>
<dbReference type="GO" id="GO:0004190">
    <property type="term" value="F:aspartic-type endopeptidase activity"/>
    <property type="evidence" value="ECO:0007669"/>
    <property type="project" value="UniProtKB-UniRule"/>
</dbReference>
<evidence type="ECO:0000256" key="9">
    <source>
        <dbReference type="HAMAP-Rule" id="MF_00161"/>
    </source>
</evidence>
<dbReference type="EMBL" id="BBMM01000001">
    <property type="protein sequence ID" value="GAK99000.1"/>
    <property type="molecule type" value="Genomic_DNA"/>
</dbReference>
<evidence type="ECO:0000313" key="12">
    <source>
        <dbReference type="Proteomes" id="UP000029226"/>
    </source>
</evidence>
<keyword evidence="7 9" id="KW-1133">Transmembrane helix</keyword>
<proteinExistence type="inferred from homology"/>
<name>A0A090Q7Q9_NONUL</name>
<comment type="similarity">
    <text evidence="1 9 10">Belongs to the peptidase A8 family.</text>
</comment>
<evidence type="ECO:0000256" key="4">
    <source>
        <dbReference type="ARBA" id="ARBA00022692"/>
    </source>
</evidence>
<dbReference type="PRINTS" id="PR00781">
    <property type="entry name" value="LIPOSIGPTASE"/>
</dbReference>
<keyword evidence="11" id="KW-0449">Lipoprotein</keyword>
<comment type="subcellular location">
    <subcellularLocation>
        <location evidence="9">Cell membrane</location>
        <topology evidence="9">Multi-pass membrane protein</topology>
    </subcellularLocation>
</comment>
<comment type="catalytic activity">
    <reaction evidence="9">
        <text>Release of signal peptides from bacterial membrane prolipoproteins. Hydrolyzes -Xaa-Yaa-Zaa-|-(S,diacylglyceryl)Cys-, in which Xaa is hydrophobic (preferably Leu), and Yaa (Ala or Ser) and Zaa (Gly or Ala) have small, neutral side chains.</text>
        <dbReference type="EC" id="3.4.23.36"/>
    </reaction>
</comment>
<feature type="transmembrane region" description="Helical" evidence="9">
    <location>
        <begin position="65"/>
        <end position="85"/>
    </location>
</feature>
<evidence type="ECO:0000256" key="5">
    <source>
        <dbReference type="ARBA" id="ARBA00022750"/>
    </source>
</evidence>